<evidence type="ECO:0000313" key="3">
    <source>
        <dbReference type="EMBL" id="CAL1129592.1"/>
    </source>
</evidence>
<dbReference type="OrthoDB" id="443159at2759"/>
<dbReference type="EMBL" id="CAMXCT030000253">
    <property type="protein sequence ID" value="CAL4763529.1"/>
    <property type="molecule type" value="Genomic_DNA"/>
</dbReference>
<protein>
    <submittedName>
        <fullName evidence="2">Uncharacterized protein</fullName>
    </submittedName>
</protein>
<organism evidence="2">
    <name type="scientific">Cladocopium goreaui</name>
    <dbReference type="NCBI Taxonomy" id="2562237"/>
    <lineage>
        <taxon>Eukaryota</taxon>
        <taxon>Sar</taxon>
        <taxon>Alveolata</taxon>
        <taxon>Dinophyceae</taxon>
        <taxon>Suessiales</taxon>
        <taxon>Symbiodiniaceae</taxon>
        <taxon>Cladocopium</taxon>
    </lineage>
</organism>
<evidence type="ECO:0000313" key="2">
    <source>
        <dbReference type="EMBL" id="CAI3976217.1"/>
    </source>
</evidence>
<name>A0A9P1BMS7_9DINO</name>
<accession>A0A9P1BMS7</accession>
<dbReference type="EMBL" id="CAMXCT010000253">
    <property type="protein sequence ID" value="CAI3976217.1"/>
    <property type="molecule type" value="Genomic_DNA"/>
</dbReference>
<gene>
    <name evidence="2" type="ORF">C1SCF055_LOCUS4454</name>
</gene>
<comment type="caution">
    <text evidence="2">The sequence shown here is derived from an EMBL/GenBank/DDBJ whole genome shotgun (WGS) entry which is preliminary data.</text>
</comment>
<reference evidence="3" key="2">
    <citation type="submission" date="2024-04" db="EMBL/GenBank/DDBJ databases">
        <authorList>
            <person name="Chen Y."/>
            <person name="Shah S."/>
            <person name="Dougan E. K."/>
            <person name="Thang M."/>
            <person name="Chan C."/>
        </authorList>
    </citation>
    <scope>NUCLEOTIDE SEQUENCE [LARGE SCALE GENOMIC DNA]</scope>
</reference>
<evidence type="ECO:0000256" key="1">
    <source>
        <dbReference type="SAM" id="SignalP"/>
    </source>
</evidence>
<proteinExistence type="predicted"/>
<dbReference type="AlphaFoldDB" id="A0A9P1BMS7"/>
<feature type="chain" id="PRO_5043269618" evidence="1">
    <location>
        <begin position="25"/>
        <end position="380"/>
    </location>
</feature>
<reference evidence="2" key="1">
    <citation type="submission" date="2022-10" db="EMBL/GenBank/DDBJ databases">
        <authorList>
            <person name="Chen Y."/>
            <person name="Dougan E. K."/>
            <person name="Chan C."/>
            <person name="Rhodes N."/>
            <person name="Thang M."/>
        </authorList>
    </citation>
    <scope>NUCLEOTIDE SEQUENCE</scope>
</reference>
<keyword evidence="4" id="KW-1185">Reference proteome</keyword>
<dbReference type="EMBL" id="CAMXCT020000253">
    <property type="protein sequence ID" value="CAL1129592.1"/>
    <property type="molecule type" value="Genomic_DNA"/>
</dbReference>
<evidence type="ECO:0000313" key="4">
    <source>
        <dbReference type="Proteomes" id="UP001152797"/>
    </source>
</evidence>
<feature type="signal peptide" evidence="1">
    <location>
        <begin position="1"/>
        <end position="24"/>
    </location>
</feature>
<sequence>MQRFCGRPVLPKLLFLCPWLATMAFLVPRPVPPARGMARMARMARSGGEVAEMVSASDVSSKASFRNATEEDRRNAETAYEIWKDQFPLAAARREYYGLDCTTLAVQDRLLHLSQLLGISSKDTLETFRKDFWVLSERSESLPAKLEALRSCGTNQEVLDFLRWAPRSIATTSAEEIQERGLANMLLRSFVGEVWELFASPLRILVKLQLARSAEEVEQERANESGMSNEELLKKEQARNRGRLRSTAYAFFATLIGTMSWASYMDATYGGPVHGKGFCFPAGIMPAYNLPDAEGNARLPCNCAPLYKWYLEPLMSSEQKDSMLGAAPKVDSKNCGRLMGGVKKDCDPRTVGGCVWSAEDLEKDPSAWEHREELYWERQR</sequence>
<keyword evidence="1" id="KW-0732">Signal</keyword>
<dbReference type="Proteomes" id="UP001152797">
    <property type="component" value="Unassembled WGS sequence"/>
</dbReference>